<dbReference type="Proteomes" id="UP001214638">
    <property type="component" value="Unassembled WGS sequence"/>
</dbReference>
<keyword evidence="4 11" id="KW-0547">Nucleotide-binding</keyword>
<keyword evidence="14" id="KW-1185">Reference proteome</keyword>
<dbReference type="GO" id="GO:0005634">
    <property type="term" value="C:nucleus"/>
    <property type="evidence" value="ECO:0007669"/>
    <property type="project" value="TreeGrafter"/>
</dbReference>
<feature type="domain" description="Protein kinase" evidence="12">
    <location>
        <begin position="174"/>
        <end position="488"/>
    </location>
</feature>
<evidence type="ECO:0000256" key="5">
    <source>
        <dbReference type="ARBA" id="ARBA00022777"/>
    </source>
</evidence>
<accession>A0AAD9PMF9</accession>
<proteinExistence type="inferred from homology"/>
<dbReference type="PANTHER" id="PTHR24056:SF546">
    <property type="entry name" value="CYCLIN-DEPENDENT KINASE 12"/>
    <property type="match status" value="1"/>
</dbReference>
<dbReference type="PROSITE" id="PS50011">
    <property type="entry name" value="PROTEIN_KINASE_DOM"/>
    <property type="match status" value="1"/>
</dbReference>
<dbReference type="RefSeq" id="XP_067804339.1">
    <property type="nucleotide sequence ID" value="XM_067945548.1"/>
</dbReference>
<sequence length="563" mass="64613">MNGLDSMEFYSLIYKRNGENTTLEASKRDFRLWLIETRHRHIEKVLGDIQALVDAFVDGLTEKQCKSVSQVFCEIPATPQEFLLFCEPLLDAREVHGSIPWLISQLSNISNTKESREIIEKIREKYKLLLEIHNATHVEEYIPFAKEDDVLWNEIVAYSEKLNLNLPRIRLQNFVKIHQVGQGAYGDVWLAEDIVNKSAVALKKLKLNDEREGFPKNAIREIYLLNSLKHRNIVNLLGIANSCPQGDAKENVWMVFEYLPFDLGGYTEALRDPNEKRDKLTKPLIWLSIGEIKSIMQQLLEAVAFCHHRNILHRDLKTANLLMTNDGTIKLADFGLARICPNGQGTLTNRVVTLWYRPPELLLGSETYDAAVDMWSVGCIMAELASGTHMFAADKEPLILKLIAERMGLPTEADMKVLTNLPLWNEKLANPIHPTNQAMIITRKSEVEKIFKTTNELGQDGWDLLKSFFAWTPACRITASEALKHRWFSTDPKPTPLIDRQNVKVAHSFMTKNQRKRDLQRNYTKHTEYTKYANTGSIRRTLEQHIQNAQELQAQSIQTDLPN</sequence>
<dbReference type="KEGG" id="bdw:94334795"/>
<evidence type="ECO:0000313" key="14">
    <source>
        <dbReference type="Proteomes" id="UP001214638"/>
    </source>
</evidence>
<dbReference type="PROSITE" id="PS00107">
    <property type="entry name" value="PROTEIN_KINASE_ATP"/>
    <property type="match status" value="1"/>
</dbReference>
<dbReference type="InterPro" id="IPR050108">
    <property type="entry name" value="CDK"/>
</dbReference>
<gene>
    <name evidence="13" type="ORF">BdWA1_000497</name>
</gene>
<dbReference type="Gene3D" id="1.10.510.10">
    <property type="entry name" value="Transferase(Phosphotransferase) domain 1"/>
    <property type="match status" value="1"/>
</dbReference>
<reference evidence="13" key="1">
    <citation type="journal article" date="2023" name="Nat. Microbiol.">
        <title>Babesia duncani multi-omics identifies virulence factors and drug targets.</title>
        <authorList>
            <person name="Singh P."/>
            <person name="Lonardi S."/>
            <person name="Liang Q."/>
            <person name="Vydyam P."/>
            <person name="Khabirova E."/>
            <person name="Fang T."/>
            <person name="Gihaz S."/>
            <person name="Thekkiniath J."/>
            <person name="Munshi M."/>
            <person name="Abel S."/>
            <person name="Ciampossin L."/>
            <person name="Batugedara G."/>
            <person name="Gupta M."/>
            <person name="Lu X.M."/>
            <person name="Lenz T."/>
            <person name="Chakravarty S."/>
            <person name="Cornillot E."/>
            <person name="Hu Y."/>
            <person name="Ma W."/>
            <person name="Gonzalez L.M."/>
            <person name="Sanchez S."/>
            <person name="Estrada K."/>
            <person name="Sanchez-Flores A."/>
            <person name="Montero E."/>
            <person name="Harb O.S."/>
            <person name="Le Roch K.G."/>
            <person name="Mamoun C.B."/>
        </authorList>
    </citation>
    <scope>NUCLEOTIDE SEQUENCE</scope>
    <source>
        <strain evidence="13">WA1</strain>
    </source>
</reference>
<evidence type="ECO:0000256" key="2">
    <source>
        <dbReference type="ARBA" id="ARBA00022527"/>
    </source>
</evidence>
<evidence type="ECO:0000256" key="10">
    <source>
        <dbReference type="ARBA" id="ARBA00042858"/>
    </source>
</evidence>
<organism evidence="13 14">
    <name type="scientific">Babesia duncani</name>
    <dbReference type="NCBI Taxonomy" id="323732"/>
    <lineage>
        <taxon>Eukaryota</taxon>
        <taxon>Sar</taxon>
        <taxon>Alveolata</taxon>
        <taxon>Apicomplexa</taxon>
        <taxon>Aconoidasida</taxon>
        <taxon>Piroplasmida</taxon>
        <taxon>Babesiidae</taxon>
        <taxon>Babesia</taxon>
    </lineage>
</organism>
<protein>
    <recommendedName>
        <fullName evidence="8">Cyclin-dependent kinase 2 homolog</fullName>
    </recommendedName>
    <alternativeName>
        <fullName evidence="9">Cell division control protein 2 homolog</fullName>
    </alternativeName>
    <alternativeName>
        <fullName evidence="10">cdc2-related kinase 2</fullName>
    </alternativeName>
</protein>
<evidence type="ECO:0000256" key="7">
    <source>
        <dbReference type="ARBA" id="ARBA00038543"/>
    </source>
</evidence>
<dbReference type="SMART" id="SM00220">
    <property type="entry name" value="S_TKc"/>
    <property type="match status" value="1"/>
</dbReference>
<comment type="subunit">
    <text evidence="7">May form a complex composed of at least the catalytic subunit CRK2 and a cyclin.</text>
</comment>
<dbReference type="InterPro" id="IPR017441">
    <property type="entry name" value="Protein_kinase_ATP_BS"/>
</dbReference>
<dbReference type="GO" id="GO:0032968">
    <property type="term" value="P:positive regulation of transcription elongation by RNA polymerase II"/>
    <property type="evidence" value="ECO:0007669"/>
    <property type="project" value="TreeGrafter"/>
</dbReference>
<feature type="binding site" evidence="11">
    <location>
        <position position="203"/>
    </location>
    <ligand>
        <name>ATP</name>
        <dbReference type="ChEBI" id="CHEBI:30616"/>
    </ligand>
</feature>
<evidence type="ECO:0000256" key="8">
    <source>
        <dbReference type="ARBA" id="ARBA00039612"/>
    </source>
</evidence>
<dbReference type="AlphaFoldDB" id="A0AAD9PMF9"/>
<comment type="caution">
    <text evidence="13">The sequence shown here is derived from an EMBL/GenBank/DDBJ whole genome shotgun (WGS) entry which is preliminary data.</text>
</comment>
<comment type="similarity">
    <text evidence="1">Belongs to the protein kinase superfamily. CMGC Ser/Thr protein kinase family. CDC2/CDKX subfamily.</text>
</comment>
<keyword evidence="6 11" id="KW-0067">ATP-binding</keyword>
<evidence type="ECO:0000259" key="12">
    <source>
        <dbReference type="PROSITE" id="PS50011"/>
    </source>
</evidence>
<evidence type="ECO:0000256" key="9">
    <source>
        <dbReference type="ARBA" id="ARBA00041902"/>
    </source>
</evidence>
<dbReference type="GeneID" id="94334795"/>
<keyword evidence="2" id="KW-0723">Serine/threonine-protein kinase</keyword>
<evidence type="ECO:0000256" key="4">
    <source>
        <dbReference type="ARBA" id="ARBA00022741"/>
    </source>
</evidence>
<dbReference type="PANTHER" id="PTHR24056">
    <property type="entry name" value="CELL DIVISION PROTEIN KINASE"/>
    <property type="match status" value="1"/>
</dbReference>
<dbReference type="SUPFAM" id="SSF56112">
    <property type="entry name" value="Protein kinase-like (PK-like)"/>
    <property type="match status" value="1"/>
</dbReference>
<dbReference type="InterPro" id="IPR000719">
    <property type="entry name" value="Prot_kinase_dom"/>
</dbReference>
<evidence type="ECO:0000256" key="6">
    <source>
        <dbReference type="ARBA" id="ARBA00022840"/>
    </source>
</evidence>
<name>A0AAD9PMF9_9APIC</name>
<dbReference type="PROSITE" id="PS00108">
    <property type="entry name" value="PROTEIN_KINASE_ST"/>
    <property type="match status" value="1"/>
</dbReference>
<dbReference type="Pfam" id="PF00069">
    <property type="entry name" value="Pkinase"/>
    <property type="match status" value="1"/>
</dbReference>
<dbReference type="InterPro" id="IPR011009">
    <property type="entry name" value="Kinase-like_dom_sf"/>
</dbReference>
<evidence type="ECO:0000313" key="13">
    <source>
        <dbReference type="EMBL" id="KAK2197497.1"/>
    </source>
</evidence>
<dbReference type="GO" id="GO:0008353">
    <property type="term" value="F:RNA polymerase II CTD heptapeptide repeat kinase activity"/>
    <property type="evidence" value="ECO:0007669"/>
    <property type="project" value="TreeGrafter"/>
</dbReference>
<keyword evidence="5 13" id="KW-0418">Kinase</keyword>
<dbReference type="GO" id="GO:0000307">
    <property type="term" value="C:cyclin-dependent protein kinase holoenzyme complex"/>
    <property type="evidence" value="ECO:0007669"/>
    <property type="project" value="TreeGrafter"/>
</dbReference>
<evidence type="ECO:0000256" key="3">
    <source>
        <dbReference type="ARBA" id="ARBA00022679"/>
    </source>
</evidence>
<dbReference type="InterPro" id="IPR008271">
    <property type="entry name" value="Ser/Thr_kinase_AS"/>
</dbReference>
<evidence type="ECO:0000256" key="11">
    <source>
        <dbReference type="PROSITE-ProRule" id="PRU10141"/>
    </source>
</evidence>
<dbReference type="FunFam" id="1.10.510.10:FF:000624">
    <property type="entry name" value="Mitogen-activated protein kinase"/>
    <property type="match status" value="1"/>
</dbReference>
<evidence type="ECO:0000256" key="1">
    <source>
        <dbReference type="ARBA" id="ARBA00006485"/>
    </source>
</evidence>
<keyword evidence="3" id="KW-0808">Transferase</keyword>
<dbReference type="GO" id="GO:0005524">
    <property type="term" value="F:ATP binding"/>
    <property type="evidence" value="ECO:0007669"/>
    <property type="project" value="UniProtKB-UniRule"/>
</dbReference>
<dbReference type="Gene3D" id="3.30.200.20">
    <property type="entry name" value="Phosphorylase Kinase, domain 1"/>
    <property type="match status" value="1"/>
</dbReference>
<dbReference type="EMBL" id="JALLKP010000001">
    <property type="protein sequence ID" value="KAK2197497.1"/>
    <property type="molecule type" value="Genomic_DNA"/>
</dbReference>